<dbReference type="InterPro" id="IPR050367">
    <property type="entry name" value="APC_superfamily"/>
</dbReference>
<gene>
    <name evidence="7" type="ORF">R3Q16_30460</name>
</gene>
<feature type="transmembrane region" description="Helical" evidence="6">
    <location>
        <begin position="393"/>
        <end position="414"/>
    </location>
</feature>
<feature type="transmembrane region" description="Helical" evidence="6">
    <location>
        <begin position="361"/>
        <end position="381"/>
    </location>
</feature>
<feature type="transmembrane region" description="Helical" evidence="6">
    <location>
        <begin position="32"/>
        <end position="50"/>
    </location>
</feature>
<dbReference type="PIRSF" id="PIRSF006060">
    <property type="entry name" value="AA_transporter"/>
    <property type="match status" value="1"/>
</dbReference>
<feature type="transmembrane region" description="Helical" evidence="6">
    <location>
        <begin position="173"/>
        <end position="192"/>
    </location>
</feature>
<feature type="transmembrane region" description="Helical" evidence="6">
    <location>
        <begin position="420"/>
        <end position="440"/>
    </location>
</feature>
<evidence type="ECO:0000256" key="1">
    <source>
        <dbReference type="ARBA" id="ARBA00004651"/>
    </source>
</evidence>
<keyword evidence="2" id="KW-1003">Cell membrane</keyword>
<organism evidence="7 8">
    <name type="scientific">Rhodococcus globerulus</name>
    <dbReference type="NCBI Taxonomy" id="33008"/>
    <lineage>
        <taxon>Bacteria</taxon>
        <taxon>Bacillati</taxon>
        <taxon>Actinomycetota</taxon>
        <taxon>Actinomycetes</taxon>
        <taxon>Mycobacteriales</taxon>
        <taxon>Nocardiaceae</taxon>
        <taxon>Rhodococcus</taxon>
    </lineage>
</organism>
<evidence type="ECO:0000256" key="5">
    <source>
        <dbReference type="ARBA" id="ARBA00023136"/>
    </source>
</evidence>
<evidence type="ECO:0000256" key="6">
    <source>
        <dbReference type="SAM" id="Phobius"/>
    </source>
</evidence>
<feature type="transmembrane region" description="Helical" evidence="6">
    <location>
        <begin position="212"/>
        <end position="232"/>
    </location>
</feature>
<comment type="caution">
    <text evidence="7">The sequence shown here is derived from an EMBL/GenBank/DDBJ whole genome shotgun (WGS) entry which is preliminary data.</text>
</comment>
<feature type="transmembrane region" description="Helical" evidence="6">
    <location>
        <begin position="291"/>
        <end position="314"/>
    </location>
</feature>
<proteinExistence type="predicted"/>
<dbReference type="Proteomes" id="UP001185927">
    <property type="component" value="Unassembled WGS sequence"/>
</dbReference>
<keyword evidence="5 6" id="KW-0472">Membrane</keyword>
<feature type="transmembrane region" description="Helical" evidence="6">
    <location>
        <begin position="335"/>
        <end position="355"/>
    </location>
</feature>
<feature type="transmembrane region" description="Helical" evidence="6">
    <location>
        <begin position="244"/>
        <end position="271"/>
    </location>
</feature>
<evidence type="ECO:0000256" key="2">
    <source>
        <dbReference type="ARBA" id="ARBA00022475"/>
    </source>
</evidence>
<sequence length="448" mass="46038">MKGITDMAHEPLDGHNAGEAAPAPARAMTVRGAAFLGVGSMVGAGIFALLGEAGAVAGSAVWLSFLLAGVVATLQGYAVAKLGARYPSSGGIVTFLLQGYGRGHITAITSWLLYFAAIIVTAMVSVSFGSYGAALFFDDSTGWSKILTSGVIVLVAAVNIIGTKLIDRVQTAIVIVLLVVFAVFVVVTLAQFDPSLLATSTYPPTMDIVGSVALTFFAYLGFTVISFTGGDLPNPRRNLPRAMYLALGITITLYVLISLGVFGTLTVQEVIDNGETALAVAAQPALGEAGFAIMALAALLATASSVNANVYAAVGSTAKLAESGTFPPIFGNPSWTGGTRGLTISVMLILLLANLVDLTAIASLGSAVALAIFLVTSIAAYRLRHETASRASIIIAAIALTIVVLVVFAVQTLTTSPETFAAMIGIVALAVALEMSWSTVRARRASRT</sequence>
<comment type="subcellular location">
    <subcellularLocation>
        <location evidence="1">Cell membrane</location>
        <topology evidence="1">Multi-pass membrane protein</topology>
    </subcellularLocation>
</comment>
<evidence type="ECO:0000313" key="7">
    <source>
        <dbReference type="EMBL" id="MDV6270955.1"/>
    </source>
</evidence>
<dbReference type="PANTHER" id="PTHR42770:SF11">
    <property type="entry name" value="INNER MEMBRANE TRANSPORT PROTEIN YBAT"/>
    <property type="match status" value="1"/>
</dbReference>
<dbReference type="EMBL" id="JAWLKB010000027">
    <property type="protein sequence ID" value="MDV6270955.1"/>
    <property type="molecule type" value="Genomic_DNA"/>
</dbReference>
<keyword evidence="8" id="KW-1185">Reference proteome</keyword>
<feature type="transmembrane region" description="Helical" evidence="6">
    <location>
        <begin position="111"/>
        <end position="137"/>
    </location>
</feature>
<dbReference type="Pfam" id="PF13520">
    <property type="entry name" value="AA_permease_2"/>
    <property type="match status" value="1"/>
</dbReference>
<dbReference type="RefSeq" id="WP_317545394.1">
    <property type="nucleotide sequence ID" value="NZ_JAWLKB010000027.1"/>
</dbReference>
<feature type="transmembrane region" description="Helical" evidence="6">
    <location>
        <begin position="143"/>
        <end position="161"/>
    </location>
</feature>
<evidence type="ECO:0000256" key="3">
    <source>
        <dbReference type="ARBA" id="ARBA00022692"/>
    </source>
</evidence>
<accession>A0ABU4C370</accession>
<evidence type="ECO:0000313" key="8">
    <source>
        <dbReference type="Proteomes" id="UP001185927"/>
    </source>
</evidence>
<keyword evidence="3 6" id="KW-0812">Transmembrane</keyword>
<name>A0ABU4C370_RHOGO</name>
<reference evidence="7 8" key="1">
    <citation type="submission" date="2023-10" db="EMBL/GenBank/DDBJ databases">
        <title>Development of a sustainable strategy for remediation of hydrocarbon-contaminated territories based on the waste exchange concept.</title>
        <authorList>
            <person name="Krivoruchko A."/>
        </authorList>
    </citation>
    <scope>NUCLEOTIDE SEQUENCE [LARGE SCALE GENOMIC DNA]</scope>
    <source>
        <strain evidence="7 8">IEGM 1203</strain>
    </source>
</reference>
<dbReference type="InterPro" id="IPR002293">
    <property type="entry name" value="AA/rel_permease1"/>
</dbReference>
<dbReference type="PANTHER" id="PTHR42770">
    <property type="entry name" value="AMINO ACID TRANSPORTER-RELATED"/>
    <property type="match status" value="1"/>
</dbReference>
<dbReference type="Gene3D" id="1.20.1740.10">
    <property type="entry name" value="Amino acid/polyamine transporter I"/>
    <property type="match status" value="1"/>
</dbReference>
<protein>
    <submittedName>
        <fullName evidence="7">APC family permease</fullName>
    </submittedName>
</protein>
<keyword evidence="4 6" id="KW-1133">Transmembrane helix</keyword>
<evidence type="ECO:0000256" key="4">
    <source>
        <dbReference type="ARBA" id="ARBA00022989"/>
    </source>
</evidence>
<feature type="transmembrane region" description="Helical" evidence="6">
    <location>
        <begin position="56"/>
        <end position="80"/>
    </location>
</feature>